<dbReference type="SUPFAM" id="SSF55811">
    <property type="entry name" value="Nudix"/>
    <property type="match status" value="1"/>
</dbReference>
<evidence type="ECO:0000259" key="1">
    <source>
        <dbReference type="PROSITE" id="PS51462"/>
    </source>
</evidence>
<proteinExistence type="predicted"/>
<dbReference type="Pfam" id="PF00293">
    <property type="entry name" value="NUDIX"/>
    <property type="match status" value="1"/>
</dbReference>
<feature type="domain" description="Nudix hydrolase" evidence="1">
    <location>
        <begin position="2"/>
        <end position="135"/>
    </location>
</feature>
<name>A0ABU9VHD6_9BACI</name>
<dbReference type="PROSITE" id="PS51462">
    <property type="entry name" value="NUDIX"/>
    <property type="match status" value="1"/>
</dbReference>
<dbReference type="RefSeq" id="WP_343130205.1">
    <property type="nucleotide sequence ID" value="NZ_JBCITK010000001.1"/>
</dbReference>
<gene>
    <name evidence="2" type="ORF">MKY91_08865</name>
</gene>
<organism evidence="2 3">
    <name type="scientific">Alkalicoccobacillus gibsonii</name>
    <dbReference type="NCBI Taxonomy" id="79881"/>
    <lineage>
        <taxon>Bacteria</taxon>
        <taxon>Bacillati</taxon>
        <taxon>Bacillota</taxon>
        <taxon>Bacilli</taxon>
        <taxon>Bacillales</taxon>
        <taxon>Bacillaceae</taxon>
        <taxon>Alkalicoccobacillus</taxon>
    </lineage>
</organism>
<dbReference type="Gene3D" id="3.90.79.10">
    <property type="entry name" value="Nucleoside Triphosphate Pyrophosphohydrolase"/>
    <property type="match status" value="1"/>
</dbReference>
<keyword evidence="3" id="KW-1185">Reference proteome</keyword>
<accession>A0ABU9VHD6</accession>
<evidence type="ECO:0000313" key="2">
    <source>
        <dbReference type="EMBL" id="MEN0643254.1"/>
    </source>
</evidence>
<sequence>MILRSMAVAFLMNENQEVLFLHKKDDAAFLPGYLVPVGGHIEPVELKEPLISCYREIEEETGLHKNQIENLRLRYIIYRLKGFNDVRVQYVFFGEVLKHSTLVSSEEGTVQWVPLSELDKKQVSETTRELIDHYISHEQSESIYVGSMCKENSHPKMNWSILEDWEH</sequence>
<evidence type="ECO:0000313" key="3">
    <source>
        <dbReference type="Proteomes" id="UP001418796"/>
    </source>
</evidence>
<reference evidence="2 3" key="1">
    <citation type="submission" date="2024-03" db="EMBL/GenBank/DDBJ databases">
        <title>Bacilli Hybrid Assemblies.</title>
        <authorList>
            <person name="Kovac J."/>
        </authorList>
    </citation>
    <scope>NUCLEOTIDE SEQUENCE [LARGE SCALE GENOMIC DNA]</scope>
    <source>
        <strain evidence="2 3">FSL R7-0666</strain>
    </source>
</reference>
<dbReference type="EMBL" id="JBCITK010000001">
    <property type="protein sequence ID" value="MEN0643254.1"/>
    <property type="molecule type" value="Genomic_DNA"/>
</dbReference>
<dbReference type="InterPro" id="IPR000086">
    <property type="entry name" value="NUDIX_hydrolase_dom"/>
</dbReference>
<comment type="caution">
    <text evidence="2">The sequence shown here is derived from an EMBL/GenBank/DDBJ whole genome shotgun (WGS) entry which is preliminary data.</text>
</comment>
<dbReference type="Proteomes" id="UP001418796">
    <property type="component" value="Unassembled WGS sequence"/>
</dbReference>
<protein>
    <submittedName>
        <fullName evidence="2">NUDIX domain-containing protein</fullName>
    </submittedName>
</protein>
<dbReference type="InterPro" id="IPR015797">
    <property type="entry name" value="NUDIX_hydrolase-like_dom_sf"/>
</dbReference>